<dbReference type="eggNOG" id="COG2267">
    <property type="taxonomic scope" value="Bacteria"/>
</dbReference>
<name>A0A1H9VPS9_BUTFI</name>
<keyword evidence="3" id="KW-0378">Hydrolase</keyword>
<dbReference type="SUPFAM" id="SSF53474">
    <property type="entry name" value="alpha/beta-Hydrolases"/>
    <property type="match status" value="1"/>
</dbReference>
<evidence type="ECO:0000256" key="1">
    <source>
        <dbReference type="SAM" id="Phobius"/>
    </source>
</evidence>
<accession>A0A1H9VPS9</accession>
<organism evidence="3 4">
    <name type="scientific">Butyrivibrio fibrisolvens</name>
    <dbReference type="NCBI Taxonomy" id="831"/>
    <lineage>
        <taxon>Bacteria</taxon>
        <taxon>Bacillati</taxon>
        <taxon>Bacillota</taxon>
        <taxon>Clostridia</taxon>
        <taxon>Lachnospirales</taxon>
        <taxon>Lachnospiraceae</taxon>
        <taxon>Butyrivibrio</taxon>
    </lineage>
</organism>
<reference evidence="3 4" key="1">
    <citation type="submission" date="2016-10" db="EMBL/GenBank/DDBJ databases">
        <authorList>
            <person name="de Groot N.N."/>
        </authorList>
    </citation>
    <scope>NUCLEOTIDE SEQUENCE [LARGE SCALE GENOMIC DNA]</scope>
    <source>
        <strain evidence="3 4">AR40</strain>
    </source>
</reference>
<dbReference type="RefSeq" id="WP_074757854.1">
    <property type="nucleotide sequence ID" value="NZ_FOGJ01000024.1"/>
</dbReference>
<feature type="domain" description="Alpha/beta hydrolase fold-5" evidence="2">
    <location>
        <begin position="78"/>
        <end position="245"/>
    </location>
</feature>
<evidence type="ECO:0000313" key="4">
    <source>
        <dbReference type="Proteomes" id="UP000182584"/>
    </source>
</evidence>
<dbReference type="GO" id="GO:0016787">
    <property type="term" value="F:hydrolase activity"/>
    <property type="evidence" value="ECO:0007669"/>
    <property type="project" value="UniProtKB-KW"/>
</dbReference>
<evidence type="ECO:0000259" key="2">
    <source>
        <dbReference type="Pfam" id="PF12695"/>
    </source>
</evidence>
<dbReference type="OrthoDB" id="9780932at2"/>
<evidence type="ECO:0000313" key="3">
    <source>
        <dbReference type="EMBL" id="SES23645.1"/>
    </source>
</evidence>
<proteinExistence type="predicted"/>
<sequence>MKTSNKVSKTKIIKYISIALLLIIIGSAIAFKIYSLNYYKADTATISEIEAQGKATVLDYDDDTLLFIPQDKDLVKAGIVFYPGGKVEYTAYSGLMYELAGRGFVCILTRMPENLAFLDIGAASGYGDVISKVSTWYMAGHSLGGVAAGIYISEQVQGGNDIPYDGIILLASYITKDLSETDLRLLSIYGSNDSVIKMESYENGKSNWPSDAAEYVIDGGIHSYFGCYGIQAGDGEPSITNIEQIDQTADIIEEWVTMSE</sequence>
<keyword evidence="1" id="KW-0472">Membrane</keyword>
<feature type="transmembrane region" description="Helical" evidence="1">
    <location>
        <begin position="12"/>
        <end position="34"/>
    </location>
</feature>
<dbReference type="Gene3D" id="3.40.50.1820">
    <property type="entry name" value="alpha/beta hydrolase"/>
    <property type="match status" value="1"/>
</dbReference>
<protein>
    <submittedName>
        <fullName evidence="3">Alpha/beta hydrolase family protein</fullName>
    </submittedName>
</protein>
<keyword evidence="1" id="KW-1133">Transmembrane helix</keyword>
<dbReference type="AlphaFoldDB" id="A0A1H9VPS9"/>
<dbReference type="InterPro" id="IPR029059">
    <property type="entry name" value="AB_hydrolase_5"/>
</dbReference>
<dbReference type="Proteomes" id="UP000182584">
    <property type="component" value="Unassembled WGS sequence"/>
</dbReference>
<dbReference type="Pfam" id="PF12695">
    <property type="entry name" value="Abhydrolase_5"/>
    <property type="match status" value="1"/>
</dbReference>
<keyword evidence="1" id="KW-0812">Transmembrane</keyword>
<dbReference type="InterPro" id="IPR029058">
    <property type="entry name" value="AB_hydrolase_fold"/>
</dbReference>
<dbReference type="EMBL" id="FOGJ01000024">
    <property type="protein sequence ID" value="SES23645.1"/>
    <property type="molecule type" value="Genomic_DNA"/>
</dbReference>
<gene>
    <name evidence="3" type="ORF">SAMN04487884_12454</name>
</gene>